<sequence>MASERFRRISEEERMTDRTFAQLKPEGLDELTEEAHRRRRAADLALAFQTPRRSPKARLPLFITGGVVAAGLAAAAVVILPGADPGGPARPGTGAPPSAARPAVTMLDAQAVLLAAAESAGRTEAGTGRYWYTRERVASLIQVDLDEYAARLKALGADSKKQEEAVGKLKPSPLPYAAFSGSTDESWRARERGEAGRNVRKPDAALTFGSAQDEQKWRQAGSPRLVRGGESTRDDRTERVLSIDNPSLTMRNVDELPTDEAGLKRRLRELYGDRAASGFSVYLWQTGVDLLGAPITPGTRSALFRVMAEEKGMTARGQVKDELGRTGAALITTGSGDRGKAVEYRIIVDPESGELLQYEVAEEGASAPLLRVALEETGWVNELGKRP</sequence>
<evidence type="ECO:0000313" key="4">
    <source>
        <dbReference type="Proteomes" id="UP001595851"/>
    </source>
</evidence>
<proteinExistence type="predicted"/>
<protein>
    <submittedName>
        <fullName evidence="3">CU044_5270 family protein</fullName>
    </submittedName>
</protein>
<evidence type="ECO:0000256" key="1">
    <source>
        <dbReference type="SAM" id="MobiDB-lite"/>
    </source>
</evidence>
<gene>
    <name evidence="3" type="ORF">ACFOY2_39485</name>
</gene>
<dbReference type="EMBL" id="JBHSBI010000027">
    <property type="protein sequence ID" value="MFC4013364.1"/>
    <property type="molecule type" value="Genomic_DNA"/>
</dbReference>
<keyword evidence="2" id="KW-0472">Membrane</keyword>
<evidence type="ECO:0000256" key="2">
    <source>
        <dbReference type="SAM" id="Phobius"/>
    </source>
</evidence>
<dbReference type="RefSeq" id="WP_379533233.1">
    <property type="nucleotide sequence ID" value="NZ_JBHSBI010000027.1"/>
</dbReference>
<dbReference type="InterPro" id="IPR047789">
    <property type="entry name" value="CU044_5270-like"/>
</dbReference>
<keyword evidence="4" id="KW-1185">Reference proteome</keyword>
<organism evidence="3 4">
    <name type="scientific">Nonomuraea purpurea</name>
    <dbReference type="NCBI Taxonomy" id="1849276"/>
    <lineage>
        <taxon>Bacteria</taxon>
        <taxon>Bacillati</taxon>
        <taxon>Actinomycetota</taxon>
        <taxon>Actinomycetes</taxon>
        <taxon>Streptosporangiales</taxon>
        <taxon>Streptosporangiaceae</taxon>
        <taxon>Nonomuraea</taxon>
    </lineage>
</organism>
<evidence type="ECO:0000313" key="3">
    <source>
        <dbReference type="EMBL" id="MFC4013364.1"/>
    </source>
</evidence>
<reference evidence="4" key="1">
    <citation type="journal article" date="2019" name="Int. J. Syst. Evol. Microbiol.">
        <title>The Global Catalogue of Microorganisms (GCM) 10K type strain sequencing project: providing services to taxonomists for standard genome sequencing and annotation.</title>
        <authorList>
            <consortium name="The Broad Institute Genomics Platform"/>
            <consortium name="The Broad Institute Genome Sequencing Center for Infectious Disease"/>
            <person name="Wu L."/>
            <person name="Ma J."/>
        </authorList>
    </citation>
    <scope>NUCLEOTIDE SEQUENCE [LARGE SCALE GENOMIC DNA]</scope>
    <source>
        <strain evidence="4">TBRC 1276</strain>
    </source>
</reference>
<dbReference type="Proteomes" id="UP001595851">
    <property type="component" value="Unassembled WGS sequence"/>
</dbReference>
<name>A0ABV8GMG0_9ACTN</name>
<feature type="transmembrane region" description="Helical" evidence="2">
    <location>
        <begin position="59"/>
        <end position="80"/>
    </location>
</feature>
<dbReference type="NCBIfam" id="NF038083">
    <property type="entry name" value="CU044_5270_fam"/>
    <property type="match status" value="1"/>
</dbReference>
<keyword evidence="2" id="KW-1133">Transmembrane helix</keyword>
<keyword evidence="2" id="KW-0812">Transmembrane</keyword>
<feature type="compositionally biased region" description="Basic and acidic residues" evidence="1">
    <location>
        <begin position="185"/>
        <end position="203"/>
    </location>
</feature>
<feature type="region of interest" description="Disordered" evidence="1">
    <location>
        <begin position="177"/>
        <end position="236"/>
    </location>
</feature>
<accession>A0ABV8GMG0</accession>
<comment type="caution">
    <text evidence="3">The sequence shown here is derived from an EMBL/GenBank/DDBJ whole genome shotgun (WGS) entry which is preliminary data.</text>
</comment>